<evidence type="ECO:0000259" key="6">
    <source>
        <dbReference type="PROSITE" id="PS51352"/>
    </source>
</evidence>
<dbReference type="InterPro" id="IPR039542">
    <property type="entry name" value="Erv_N"/>
</dbReference>
<dbReference type="InterPro" id="IPR036249">
    <property type="entry name" value="Thioredoxin-like_sf"/>
</dbReference>
<dbReference type="Pfam" id="PF13850">
    <property type="entry name" value="ERGIC_N"/>
    <property type="match status" value="1"/>
</dbReference>
<comment type="subcellular location">
    <subcellularLocation>
        <location evidence="1">Membrane</location>
    </subcellularLocation>
</comment>
<dbReference type="Pfam" id="PF07970">
    <property type="entry name" value="COPIIcoated_ERV"/>
    <property type="match status" value="1"/>
</dbReference>
<feature type="domain" description="Thioredoxin" evidence="6">
    <location>
        <begin position="111"/>
        <end position="261"/>
    </location>
</feature>
<evidence type="ECO:0000313" key="7">
    <source>
        <dbReference type="EMBL" id="CAD8280513.1"/>
    </source>
</evidence>
<dbReference type="AlphaFoldDB" id="A0A7R9YQB2"/>
<gene>
    <name evidence="7" type="ORF">CEUR00632_LOCUS548</name>
</gene>
<feature type="transmembrane region" description="Helical" evidence="5">
    <location>
        <begin position="21"/>
        <end position="47"/>
    </location>
</feature>
<reference evidence="7" key="1">
    <citation type="submission" date="2021-01" db="EMBL/GenBank/DDBJ databases">
        <authorList>
            <person name="Corre E."/>
            <person name="Pelletier E."/>
            <person name="Niang G."/>
            <person name="Scheremetjew M."/>
            <person name="Finn R."/>
            <person name="Kale V."/>
            <person name="Holt S."/>
            <person name="Cochrane G."/>
            <person name="Meng A."/>
            <person name="Brown T."/>
            <person name="Cohen L."/>
        </authorList>
    </citation>
    <scope>NUCLEOTIDE SEQUENCE</scope>
    <source>
        <strain evidence="7">CCMP219</strain>
    </source>
</reference>
<dbReference type="GO" id="GO:0030134">
    <property type="term" value="C:COPII-coated ER to Golgi transport vesicle"/>
    <property type="evidence" value="ECO:0007669"/>
    <property type="project" value="TreeGrafter"/>
</dbReference>
<sequence length="469" mass="52773">MRRLKSIDFFKKLPSELTEATLTGAWISVAATIVMTVLMFMELWAFASPSSSASLVVDRSSPNELLKVNFNISFPALSCEFAALDVSDTLGTRRLNLTKTVHKTPIDSELLFLGPTVQDVKRRAHNYDEEGRFDGWPDVDVSQPINHFNFEQTLERYPIVVVNFFAPWCHWCQRLEPTWDAATSAVHDKYPESDGRVRLAKVDCVAEAALCQEHFIQAFPSIRVFRHGHDEVNFHNRKVHEAYDGDRTYESLTLFADQLALSAGMPHLRHQDLVHAPFAGGCNMHGFVMAKKVPGTLHFTARSESHTFQHAWTNTSHVIHTFYFGSRPSWHKLALLRRLHPAGLQAGWADKLVGHTSISETTQTSHEHYLQVVLTTVKGLGGGASEEYDAYEYTAHSHSFESDDIPATQFSYDLAPLQILVQETRRPLYHLLTTTSAIVGGVFTVAGILDAMLYQGAQLLRRQRLGQRG</sequence>
<dbReference type="Gene3D" id="3.40.30.10">
    <property type="entry name" value="Glutaredoxin"/>
    <property type="match status" value="1"/>
</dbReference>
<evidence type="ECO:0000256" key="4">
    <source>
        <dbReference type="ARBA" id="ARBA00023136"/>
    </source>
</evidence>
<dbReference type="Pfam" id="PF00085">
    <property type="entry name" value="Thioredoxin"/>
    <property type="match status" value="1"/>
</dbReference>
<evidence type="ECO:0000256" key="5">
    <source>
        <dbReference type="SAM" id="Phobius"/>
    </source>
</evidence>
<dbReference type="SUPFAM" id="SSF52833">
    <property type="entry name" value="Thioredoxin-like"/>
    <property type="match status" value="1"/>
</dbReference>
<dbReference type="EMBL" id="HBEC01001166">
    <property type="protein sequence ID" value="CAD8280513.1"/>
    <property type="molecule type" value="Transcribed_RNA"/>
</dbReference>
<dbReference type="InterPro" id="IPR013766">
    <property type="entry name" value="Thioredoxin_domain"/>
</dbReference>
<dbReference type="GO" id="GO:0016020">
    <property type="term" value="C:membrane"/>
    <property type="evidence" value="ECO:0007669"/>
    <property type="project" value="UniProtKB-SubCell"/>
</dbReference>
<name>A0A7R9YQB2_9CHLO</name>
<keyword evidence="3 5" id="KW-1133">Transmembrane helix</keyword>
<keyword evidence="4 5" id="KW-0472">Membrane</keyword>
<proteinExistence type="predicted"/>
<evidence type="ECO:0000256" key="2">
    <source>
        <dbReference type="ARBA" id="ARBA00022692"/>
    </source>
</evidence>
<accession>A0A7R9YQB2</accession>
<dbReference type="PANTHER" id="PTHR10984:SF37">
    <property type="entry name" value="PROTEIN DISULFIDE-ISOMERASE 5-3"/>
    <property type="match status" value="1"/>
</dbReference>
<evidence type="ECO:0000256" key="3">
    <source>
        <dbReference type="ARBA" id="ARBA00022989"/>
    </source>
</evidence>
<evidence type="ECO:0000256" key="1">
    <source>
        <dbReference type="ARBA" id="ARBA00004370"/>
    </source>
</evidence>
<dbReference type="InterPro" id="IPR012936">
    <property type="entry name" value="Erv_C"/>
</dbReference>
<organism evidence="7">
    <name type="scientific">Chlamydomonas euryale</name>
    <dbReference type="NCBI Taxonomy" id="1486919"/>
    <lineage>
        <taxon>Eukaryota</taxon>
        <taxon>Viridiplantae</taxon>
        <taxon>Chlorophyta</taxon>
        <taxon>core chlorophytes</taxon>
        <taxon>Chlorophyceae</taxon>
        <taxon>CS clade</taxon>
        <taxon>Chlamydomonadales</taxon>
        <taxon>Chlamydomonadaceae</taxon>
        <taxon>Chlamydomonas</taxon>
    </lineage>
</organism>
<keyword evidence="2 5" id="KW-0812">Transmembrane</keyword>
<dbReference type="GO" id="GO:0005783">
    <property type="term" value="C:endoplasmic reticulum"/>
    <property type="evidence" value="ECO:0007669"/>
    <property type="project" value="TreeGrafter"/>
</dbReference>
<feature type="transmembrane region" description="Helical" evidence="5">
    <location>
        <begin position="428"/>
        <end position="454"/>
    </location>
</feature>
<dbReference type="InterPro" id="IPR045888">
    <property type="entry name" value="Erv"/>
</dbReference>
<dbReference type="PROSITE" id="PS51352">
    <property type="entry name" value="THIOREDOXIN_2"/>
    <property type="match status" value="1"/>
</dbReference>
<dbReference type="CDD" id="cd02961">
    <property type="entry name" value="PDI_a_family"/>
    <property type="match status" value="1"/>
</dbReference>
<protein>
    <recommendedName>
        <fullName evidence="6">Thioredoxin domain-containing protein</fullName>
    </recommendedName>
</protein>
<dbReference type="PANTHER" id="PTHR10984">
    <property type="entry name" value="ENDOPLASMIC RETICULUM-GOLGI INTERMEDIATE COMPARTMENT PROTEIN"/>
    <property type="match status" value="1"/>
</dbReference>